<keyword evidence="2" id="KW-1185">Reference proteome</keyword>
<protein>
    <submittedName>
        <fullName evidence="1">Uncharacterized protein</fullName>
    </submittedName>
</protein>
<gene>
    <name evidence="1" type="ORF">T01_4517</name>
</gene>
<sequence length="59" mass="6994">MAAVAFHTFLEIDVSKSRYNLPLFMAKFNNYISQQHWRRPHVRIPLMVDVLIWVSPVPI</sequence>
<dbReference type="OrthoDB" id="10528679at2759"/>
<name>A0A0V1BDR5_TRISP</name>
<dbReference type="Proteomes" id="UP000054776">
    <property type="component" value="Unassembled WGS sequence"/>
</dbReference>
<dbReference type="AlphaFoldDB" id="A0A0V1BDR5"/>
<dbReference type="EMBL" id="JYDH01000058">
    <property type="protein sequence ID" value="KRY35070.1"/>
    <property type="molecule type" value="Genomic_DNA"/>
</dbReference>
<comment type="caution">
    <text evidence="1">The sequence shown here is derived from an EMBL/GenBank/DDBJ whole genome shotgun (WGS) entry which is preliminary data.</text>
</comment>
<dbReference type="InParanoid" id="A0A0V1BDR5"/>
<proteinExistence type="predicted"/>
<evidence type="ECO:0000313" key="1">
    <source>
        <dbReference type="EMBL" id="KRY35070.1"/>
    </source>
</evidence>
<accession>A0A0V1BDR5</accession>
<organism evidence="1 2">
    <name type="scientific">Trichinella spiralis</name>
    <name type="common">Trichina worm</name>
    <dbReference type="NCBI Taxonomy" id="6334"/>
    <lineage>
        <taxon>Eukaryota</taxon>
        <taxon>Metazoa</taxon>
        <taxon>Ecdysozoa</taxon>
        <taxon>Nematoda</taxon>
        <taxon>Enoplea</taxon>
        <taxon>Dorylaimia</taxon>
        <taxon>Trichinellida</taxon>
        <taxon>Trichinellidae</taxon>
        <taxon>Trichinella</taxon>
    </lineage>
</organism>
<evidence type="ECO:0000313" key="2">
    <source>
        <dbReference type="Proteomes" id="UP000054776"/>
    </source>
</evidence>
<reference evidence="1 2" key="1">
    <citation type="submission" date="2015-01" db="EMBL/GenBank/DDBJ databases">
        <title>Evolution of Trichinella species and genotypes.</title>
        <authorList>
            <person name="Korhonen P.K."/>
            <person name="Edoardo P."/>
            <person name="Giuseppe L.R."/>
            <person name="Gasser R.B."/>
        </authorList>
    </citation>
    <scope>NUCLEOTIDE SEQUENCE [LARGE SCALE GENOMIC DNA]</scope>
    <source>
        <strain evidence="1">ISS3</strain>
    </source>
</reference>